<dbReference type="GO" id="GO:0007052">
    <property type="term" value="P:mitotic spindle organization"/>
    <property type="evidence" value="ECO:0007669"/>
    <property type="project" value="TreeGrafter"/>
</dbReference>
<dbReference type="InterPro" id="IPR027640">
    <property type="entry name" value="Kinesin-like_fam"/>
</dbReference>
<evidence type="ECO:0000313" key="6">
    <source>
        <dbReference type="EMBL" id="RKP00790.1"/>
    </source>
</evidence>
<reference evidence="7" key="1">
    <citation type="journal article" date="2018" name="Nat. Microbiol.">
        <title>Leveraging single-cell genomics to expand the fungal tree of life.</title>
        <authorList>
            <person name="Ahrendt S.R."/>
            <person name="Quandt C.A."/>
            <person name="Ciobanu D."/>
            <person name="Clum A."/>
            <person name="Salamov A."/>
            <person name="Andreopoulos B."/>
            <person name="Cheng J.F."/>
            <person name="Woyke T."/>
            <person name="Pelin A."/>
            <person name="Henrissat B."/>
            <person name="Reynolds N.K."/>
            <person name="Benny G.L."/>
            <person name="Smith M.E."/>
            <person name="James T.Y."/>
            <person name="Grigoriev I.V."/>
        </authorList>
    </citation>
    <scope>NUCLEOTIDE SEQUENCE [LARGE SCALE GENOMIC DNA]</scope>
    <source>
        <strain evidence="7">ATCC 52028</strain>
    </source>
</reference>
<keyword evidence="7" id="KW-1185">Reference proteome</keyword>
<dbReference type="STRING" id="1555241.A0A4P9X6X9"/>
<dbReference type="GO" id="GO:0005875">
    <property type="term" value="C:microtubule associated complex"/>
    <property type="evidence" value="ECO:0007669"/>
    <property type="project" value="TreeGrafter"/>
</dbReference>
<keyword evidence="1 3" id="KW-0547">Nucleotide-binding</keyword>
<dbReference type="EMBL" id="ML014199">
    <property type="protein sequence ID" value="RKP00790.1"/>
    <property type="molecule type" value="Genomic_DNA"/>
</dbReference>
<keyword evidence="4" id="KW-0493">Microtubule</keyword>
<dbReference type="CDD" id="cd00106">
    <property type="entry name" value="KISc"/>
    <property type="match status" value="1"/>
</dbReference>
<dbReference type="GO" id="GO:0051231">
    <property type="term" value="P:spindle elongation"/>
    <property type="evidence" value="ECO:0007669"/>
    <property type="project" value="TreeGrafter"/>
</dbReference>
<dbReference type="Proteomes" id="UP000274922">
    <property type="component" value="Unassembled WGS sequence"/>
</dbReference>
<feature type="non-terminal residue" evidence="6">
    <location>
        <position position="263"/>
    </location>
</feature>
<dbReference type="OrthoDB" id="3176171at2759"/>
<dbReference type="InterPro" id="IPR019821">
    <property type="entry name" value="Kinesin_motor_CS"/>
</dbReference>
<evidence type="ECO:0000256" key="1">
    <source>
        <dbReference type="ARBA" id="ARBA00022741"/>
    </source>
</evidence>
<evidence type="ECO:0000256" key="2">
    <source>
        <dbReference type="ARBA" id="ARBA00022840"/>
    </source>
</evidence>
<protein>
    <recommendedName>
        <fullName evidence="4">Kinesin-like protein</fullName>
    </recommendedName>
</protein>
<comment type="similarity">
    <text evidence="3 4">Belongs to the TRAFAC class myosin-kinesin ATPase superfamily. Kinesin family.</text>
</comment>
<dbReference type="GO" id="GO:0005524">
    <property type="term" value="F:ATP binding"/>
    <property type="evidence" value="ECO:0007669"/>
    <property type="project" value="UniProtKB-UniRule"/>
</dbReference>
<dbReference type="GO" id="GO:0008017">
    <property type="term" value="F:microtubule binding"/>
    <property type="evidence" value="ECO:0007669"/>
    <property type="project" value="InterPro"/>
</dbReference>
<dbReference type="InterPro" id="IPR001752">
    <property type="entry name" value="Kinesin_motor_dom"/>
</dbReference>
<dbReference type="SUPFAM" id="SSF52540">
    <property type="entry name" value="P-loop containing nucleoside triphosphate hydrolases"/>
    <property type="match status" value="1"/>
</dbReference>
<accession>A0A4P9X6X9</accession>
<evidence type="ECO:0000259" key="5">
    <source>
        <dbReference type="PROSITE" id="PS50067"/>
    </source>
</evidence>
<gene>
    <name evidence="6" type="ORF">CXG81DRAFT_4144</name>
</gene>
<dbReference type="PANTHER" id="PTHR47969:SF33">
    <property type="entry name" value="KINESIN-LIKE PROTEIN"/>
    <property type="match status" value="1"/>
</dbReference>
<dbReference type="InterPro" id="IPR036961">
    <property type="entry name" value="Kinesin_motor_dom_sf"/>
</dbReference>
<sequence length="263" mass="28780">YAATAFVYGQTGSGKTYTISGPQDAHAASQGPQTWGLVQHSLDALFQAIEQERQRPGIPVSRVVQASYLEIYNEQIIDLLNPSSGPLPIRWSSSAGFYVENQIKMDCDALEDCHHVLNEGLRNRSVRAHALNDYSSRSHALLTLYVNVVEAVPQAGDSLRKHGKLCFVDLAGSERLAETKNAGDARTESVNINQSLTTLGRCIAMLSDPKRKADHVPFRDSKLTQLLADALGGKAYMLMIACITLLPAQVPESINTLRYAQRA</sequence>
<dbReference type="PROSITE" id="PS50067">
    <property type="entry name" value="KINESIN_MOTOR_2"/>
    <property type="match status" value="1"/>
</dbReference>
<dbReference type="GO" id="GO:0003777">
    <property type="term" value="F:microtubule motor activity"/>
    <property type="evidence" value="ECO:0007669"/>
    <property type="project" value="InterPro"/>
</dbReference>
<dbReference type="AlphaFoldDB" id="A0A4P9X6X9"/>
<feature type="non-terminal residue" evidence="6">
    <location>
        <position position="1"/>
    </location>
</feature>
<dbReference type="GO" id="GO:0007018">
    <property type="term" value="P:microtubule-based movement"/>
    <property type="evidence" value="ECO:0007669"/>
    <property type="project" value="InterPro"/>
</dbReference>
<dbReference type="GO" id="GO:0005874">
    <property type="term" value="C:microtubule"/>
    <property type="evidence" value="ECO:0007669"/>
    <property type="project" value="UniProtKB-KW"/>
</dbReference>
<dbReference type="Gene3D" id="3.40.850.10">
    <property type="entry name" value="Kinesin motor domain"/>
    <property type="match status" value="1"/>
</dbReference>
<dbReference type="SMART" id="SM00129">
    <property type="entry name" value="KISc"/>
    <property type="match status" value="1"/>
</dbReference>
<dbReference type="PROSITE" id="PS00411">
    <property type="entry name" value="KINESIN_MOTOR_1"/>
    <property type="match status" value="1"/>
</dbReference>
<evidence type="ECO:0000256" key="3">
    <source>
        <dbReference type="PROSITE-ProRule" id="PRU00283"/>
    </source>
</evidence>
<dbReference type="PRINTS" id="PR00380">
    <property type="entry name" value="KINESINHEAVY"/>
</dbReference>
<feature type="binding site" evidence="3">
    <location>
        <begin position="9"/>
        <end position="16"/>
    </location>
    <ligand>
        <name>ATP</name>
        <dbReference type="ChEBI" id="CHEBI:30616"/>
    </ligand>
</feature>
<name>A0A4P9X6X9_9FUNG</name>
<feature type="domain" description="Kinesin motor" evidence="5">
    <location>
        <begin position="1"/>
        <end position="263"/>
    </location>
</feature>
<keyword evidence="3 4" id="KW-0505">Motor protein</keyword>
<proteinExistence type="inferred from homology"/>
<dbReference type="Pfam" id="PF00225">
    <property type="entry name" value="Kinesin"/>
    <property type="match status" value="1"/>
</dbReference>
<dbReference type="InterPro" id="IPR027417">
    <property type="entry name" value="P-loop_NTPase"/>
</dbReference>
<organism evidence="6 7">
    <name type="scientific">Caulochytrium protostelioides</name>
    <dbReference type="NCBI Taxonomy" id="1555241"/>
    <lineage>
        <taxon>Eukaryota</taxon>
        <taxon>Fungi</taxon>
        <taxon>Fungi incertae sedis</taxon>
        <taxon>Chytridiomycota</taxon>
        <taxon>Chytridiomycota incertae sedis</taxon>
        <taxon>Chytridiomycetes</taxon>
        <taxon>Caulochytriales</taxon>
        <taxon>Caulochytriaceae</taxon>
        <taxon>Caulochytrium</taxon>
    </lineage>
</organism>
<evidence type="ECO:0000256" key="4">
    <source>
        <dbReference type="RuleBase" id="RU000394"/>
    </source>
</evidence>
<keyword evidence="2 3" id="KW-0067">ATP-binding</keyword>
<dbReference type="PANTHER" id="PTHR47969">
    <property type="entry name" value="CHROMOSOME-ASSOCIATED KINESIN KIF4A-RELATED"/>
    <property type="match status" value="1"/>
</dbReference>
<evidence type="ECO:0000313" key="7">
    <source>
        <dbReference type="Proteomes" id="UP000274922"/>
    </source>
</evidence>